<gene>
    <name evidence="1" type="ORF">H2199_001388</name>
</gene>
<name>A0ACC2ZLW5_9PEZI</name>
<dbReference type="EMBL" id="JAPDRP010000003">
    <property type="protein sequence ID" value="KAJ9648533.1"/>
    <property type="molecule type" value="Genomic_DNA"/>
</dbReference>
<accession>A0ACC2ZLW5</accession>
<keyword evidence="2" id="KW-1185">Reference proteome</keyword>
<sequence>MSPSGSSFRPSVGSSSKPDATFTTGNLTALVTPQSVRLEVIWQFITYWEYPGTLRPEHGIFIKLHGDGKLQCNAHIDITADHLGRRLNGKWYSACGNDAWVRFDAHGPGGNVPGSTWAYGLDCGWLSMPQHTRHPGFNTVDEYYFNCWWPA</sequence>
<comment type="caution">
    <text evidence="1">The sequence shown here is derived from an EMBL/GenBank/DDBJ whole genome shotgun (WGS) entry which is preliminary data.</text>
</comment>
<evidence type="ECO:0000313" key="1">
    <source>
        <dbReference type="EMBL" id="KAJ9648533.1"/>
    </source>
</evidence>
<proteinExistence type="predicted"/>
<reference evidence="1" key="1">
    <citation type="submission" date="2022-10" db="EMBL/GenBank/DDBJ databases">
        <title>Culturing micro-colonial fungi from biological soil crusts in the Mojave desert and describing Neophaeococcomyces mojavensis, and introducing the new genera and species Taxawa tesnikishii.</title>
        <authorList>
            <person name="Kurbessoian T."/>
            <person name="Stajich J.E."/>
        </authorList>
    </citation>
    <scope>NUCLEOTIDE SEQUENCE</scope>
    <source>
        <strain evidence="1">JES_115</strain>
    </source>
</reference>
<organism evidence="1 2">
    <name type="scientific">Coniosporium tulheliwenetii</name>
    <dbReference type="NCBI Taxonomy" id="3383036"/>
    <lineage>
        <taxon>Eukaryota</taxon>
        <taxon>Fungi</taxon>
        <taxon>Dikarya</taxon>
        <taxon>Ascomycota</taxon>
        <taxon>Pezizomycotina</taxon>
        <taxon>Dothideomycetes</taxon>
        <taxon>Dothideomycetes incertae sedis</taxon>
        <taxon>Coniosporium</taxon>
    </lineage>
</organism>
<evidence type="ECO:0000313" key="2">
    <source>
        <dbReference type="Proteomes" id="UP001172680"/>
    </source>
</evidence>
<dbReference type="Proteomes" id="UP001172680">
    <property type="component" value="Unassembled WGS sequence"/>
</dbReference>
<protein>
    <submittedName>
        <fullName evidence="1">Uncharacterized protein</fullName>
    </submittedName>
</protein>